<proteinExistence type="predicted"/>
<dbReference type="GO" id="GO:0003682">
    <property type="term" value="F:chromatin binding"/>
    <property type="evidence" value="ECO:0007669"/>
    <property type="project" value="InterPro"/>
</dbReference>
<gene>
    <name evidence="4" type="ORF">IFM89_013461</name>
</gene>
<dbReference type="InterPro" id="IPR039276">
    <property type="entry name" value="SHH1/2"/>
</dbReference>
<comment type="caution">
    <text evidence="4">The sequence shown here is derived from an EMBL/GenBank/DDBJ whole genome shotgun (WGS) entry which is preliminary data.</text>
</comment>
<evidence type="ECO:0000256" key="1">
    <source>
        <dbReference type="SAM" id="MobiDB-lite"/>
    </source>
</evidence>
<feature type="signal peptide" evidence="2">
    <location>
        <begin position="1"/>
        <end position="18"/>
    </location>
</feature>
<evidence type="ECO:0000313" key="4">
    <source>
        <dbReference type="EMBL" id="KAF9600865.1"/>
    </source>
</evidence>
<feature type="region of interest" description="Disordered" evidence="1">
    <location>
        <begin position="444"/>
        <end position="525"/>
    </location>
</feature>
<dbReference type="OrthoDB" id="759831at2759"/>
<protein>
    <recommendedName>
        <fullName evidence="3">SAWADEE domain-containing protein</fullName>
    </recommendedName>
</protein>
<feature type="chain" id="PRO_5032377094" description="SAWADEE domain-containing protein" evidence="2">
    <location>
        <begin position="19"/>
        <end position="643"/>
    </location>
</feature>
<dbReference type="Pfam" id="PF16719">
    <property type="entry name" value="SAWADEE"/>
    <property type="match status" value="1"/>
</dbReference>
<organism evidence="4 5">
    <name type="scientific">Coptis chinensis</name>
    <dbReference type="NCBI Taxonomy" id="261450"/>
    <lineage>
        <taxon>Eukaryota</taxon>
        <taxon>Viridiplantae</taxon>
        <taxon>Streptophyta</taxon>
        <taxon>Embryophyta</taxon>
        <taxon>Tracheophyta</taxon>
        <taxon>Spermatophyta</taxon>
        <taxon>Magnoliopsida</taxon>
        <taxon>Ranunculales</taxon>
        <taxon>Ranunculaceae</taxon>
        <taxon>Coptidoideae</taxon>
        <taxon>Coptis</taxon>
    </lineage>
</organism>
<evidence type="ECO:0000259" key="3">
    <source>
        <dbReference type="Pfam" id="PF16719"/>
    </source>
</evidence>
<reference evidence="4 5" key="1">
    <citation type="submission" date="2020-10" db="EMBL/GenBank/DDBJ databases">
        <title>The Coptis chinensis genome and diversification of protoberbering-type alkaloids.</title>
        <authorList>
            <person name="Wang B."/>
            <person name="Shu S."/>
            <person name="Song C."/>
            <person name="Liu Y."/>
        </authorList>
    </citation>
    <scope>NUCLEOTIDE SEQUENCE [LARGE SCALE GENOMIC DNA]</scope>
    <source>
        <strain evidence="4">HL-2020</strain>
        <tissue evidence="4">Leaf</tissue>
    </source>
</reference>
<keyword evidence="2" id="KW-0732">Signal</keyword>
<dbReference type="PANTHER" id="PTHR33827:SF9">
    <property type="entry name" value="SAWADEE DOMAIN-CONTAINING PROTEIN"/>
    <property type="match status" value="1"/>
</dbReference>
<feature type="region of interest" description="Disordered" evidence="1">
    <location>
        <begin position="247"/>
        <end position="286"/>
    </location>
</feature>
<dbReference type="Proteomes" id="UP000631114">
    <property type="component" value="Unassembled WGS sequence"/>
</dbReference>
<feature type="region of interest" description="Disordered" evidence="1">
    <location>
        <begin position="542"/>
        <end position="643"/>
    </location>
</feature>
<dbReference type="InterPro" id="IPR032001">
    <property type="entry name" value="SAWADEE_dom"/>
</dbReference>
<feature type="compositionally biased region" description="Polar residues" evidence="1">
    <location>
        <begin position="445"/>
        <end position="455"/>
    </location>
</feature>
<evidence type="ECO:0000313" key="5">
    <source>
        <dbReference type="Proteomes" id="UP000631114"/>
    </source>
</evidence>
<keyword evidence="5" id="KW-1185">Reference proteome</keyword>
<sequence>MFMAGLRLTLAAMGTVSSEADDAVELEAMKKADSSWHPCQVSLSSDTSTNFGLLVDFGGQVCEEVIFTEEETLGCIRLRSTPLQGDECLHIKVGEHVLASQETQFGILFYDAKVEKVHRVRHSKRNQCRCTFEIKWLYLHLKEGTATVPASSVMRLATNAVDSHPIVSEFLKSVKTVNGLGVSAFVSLLEDTVSKTDPLEKQIEKITKSADMSRIGCSEAYPLELKEVDLRGQVRHRKIASEMSFLHGQVPHGQNNSRRTTRSQRKVQLETKNIPPPPQSVNEELSRPHLSPLGARAALASLLQREGFTSAFQSTPVKHATIISLDVTSLSGQEKASMKDGLTSSLEACMAPVILTNAEVLTSDRRDASNNCLQNAVMQNRLEEPASIANHTVKRSLACSLSEIELKTPLKTTRLTRSAIQKGIELSNDKVELKSSYTEMKLCSPTHTPRVTRSTIQRETREGTVEVSNRLQESKLAQDPGSDSSLSRKEIEHSKDKIEKKSSSEVMKVQGPAYTSRLTRSATQKEARSVIIEVNKGLEERTLAEDTSSVSTRENHVMPQTKEPRRKRPLSSASDDDVNISLAQESKKKQRMSNDTRIPISEGEMSEADGCSQSEKKSILSKTKPKMQFSPRLRFLPRTRSQK</sequence>
<dbReference type="EMBL" id="JADFTS010000006">
    <property type="protein sequence ID" value="KAF9600865.1"/>
    <property type="molecule type" value="Genomic_DNA"/>
</dbReference>
<feature type="domain" description="SAWADEE" evidence="3">
    <location>
        <begin position="24"/>
        <end position="152"/>
    </location>
</feature>
<accession>A0A835LMW3</accession>
<evidence type="ECO:0000256" key="2">
    <source>
        <dbReference type="SAM" id="SignalP"/>
    </source>
</evidence>
<dbReference type="AlphaFoldDB" id="A0A835LMW3"/>
<name>A0A835LMW3_9MAGN</name>
<feature type="compositionally biased region" description="Basic and acidic residues" evidence="1">
    <location>
        <begin position="486"/>
        <end position="503"/>
    </location>
</feature>
<dbReference type="PANTHER" id="PTHR33827">
    <property type="entry name" value="PROTEIN SAWADEE HOMEODOMAIN HOMOLOG 2"/>
    <property type="match status" value="1"/>
</dbReference>
<dbReference type="Gene3D" id="2.30.30.140">
    <property type="match status" value="1"/>
</dbReference>